<dbReference type="Proteomes" id="UP001341281">
    <property type="component" value="Chromosome 03"/>
</dbReference>
<dbReference type="FunFam" id="1.10.10.10:FF:000363">
    <property type="entry name" value="Vacuolar protein sorting-associated protein"/>
    <property type="match status" value="1"/>
</dbReference>
<dbReference type="Gene3D" id="6.10.140.180">
    <property type="match status" value="1"/>
</dbReference>
<evidence type="ECO:0000256" key="1">
    <source>
        <dbReference type="ARBA" id="ARBA00009834"/>
    </source>
</evidence>
<dbReference type="GO" id="GO:0043328">
    <property type="term" value="P:protein transport to vacuole involved in ubiquitin-dependent protein catabolic process via the multivesicular body sorting pathway"/>
    <property type="evidence" value="ECO:0007669"/>
    <property type="project" value="TreeGrafter"/>
</dbReference>
<dbReference type="InterPro" id="IPR036390">
    <property type="entry name" value="WH_DNA-bd_sf"/>
</dbReference>
<dbReference type="PANTHER" id="PTHR12806:SF0">
    <property type="entry name" value="VACUOLAR-SORTING PROTEIN SNF8"/>
    <property type="match status" value="1"/>
</dbReference>
<dbReference type="Pfam" id="PF04157">
    <property type="entry name" value="EAP30"/>
    <property type="match status" value="1"/>
</dbReference>
<name>A0AAQ3T2J6_PASNO</name>
<dbReference type="InterPro" id="IPR036388">
    <property type="entry name" value="WH-like_DNA-bd_sf"/>
</dbReference>
<dbReference type="InterPro" id="IPR016689">
    <property type="entry name" value="ESCRT-2_cplx_Snf8"/>
</dbReference>
<comment type="similarity">
    <text evidence="1">Belongs to the SNF8 family.</text>
</comment>
<dbReference type="InterPro" id="IPR040608">
    <property type="entry name" value="Snf8/Vps36"/>
</dbReference>
<dbReference type="GO" id="GO:0000814">
    <property type="term" value="C:ESCRT II complex"/>
    <property type="evidence" value="ECO:0007669"/>
    <property type="project" value="InterPro"/>
</dbReference>
<protein>
    <recommendedName>
        <fullName evidence="4">Vacuolar protein sorting-associated protein</fullName>
    </recommendedName>
</protein>
<dbReference type="FunFam" id="1.10.10.10:FF:000085">
    <property type="entry name" value="Vacuolar-sorting protein SNF8"/>
    <property type="match status" value="1"/>
</dbReference>
<evidence type="ECO:0000313" key="3">
    <source>
        <dbReference type="Proteomes" id="UP001341281"/>
    </source>
</evidence>
<reference evidence="2 3" key="1">
    <citation type="submission" date="2024-02" db="EMBL/GenBank/DDBJ databases">
        <title>High-quality chromosome-scale genome assembly of Pensacola bahiagrass (Paspalum notatum Flugge var. saurae).</title>
        <authorList>
            <person name="Vega J.M."/>
            <person name="Podio M."/>
            <person name="Orjuela J."/>
            <person name="Siena L.A."/>
            <person name="Pessino S.C."/>
            <person name="Combes M.C."/>
            <person name="Mariac C."/>
            <person name="Albertini E."/>
            <person name="Pupilli F."/>
            <person name="Ortiz J.P.A."/>
            <person name="Leblanc O."/>
        </authorList>
    </citation>
    <scope>NUCLEOTIDE SEQUENCE [LARGE SCALE GENOMIC DNA]</scope>
    <source>
        <strain evidence="2">R1</strain>
        <tissue evidence="2">Leaf</tissue>
    </source>
</reference>
<dbReference type="PANTHER" id="PTHR12806">
    <property type="entry name" value="EAP30 SUBUNIT OF ELL COMPLEX"/>
    <property type="match status" value="1"/>
</dbReference>
<sequence>MITLPQIMWSMPGAGSSIVTSQAVMSQSQLAAAAAAAATCSHVCPSRDPSSLLASSDLLCCWSGCSSSLIVSGVQLSLFAPSKFCHREDQFRLVGENVAKVRTDVMKEQLATFRSQLEEFARKHKSDIRKNPIFRQQFHEMCAKVGVDPLASNKGVWAELLGIGDFYYELGVQIVDICIATRSHNGGLIDLLDLRKLLCQKRKATLESLSEDDCLRAISKLKILGSGFEVISVGRRKLVRSVPTELNKDHSGILGLAQAEGYVTVEQVEKEFSWSTGRAIDALETLLKEGLAMIDDGHRDGKRRYWFPCVTVSSDTTATEAKS</sequence>
<dbReference type="Gene3D" id="1.10.10.10">
    <property type="entry name" value="Winged helix-like DNA-binding domain superfamily/Winged helix DNA-binding domain"/>
    <property type="match status" value="2"/>
</dbReference>
<keyword evidence="3" id="KW-1185">Reference proteome</keyword>
<proteinExistence type="inferred from homology"/>
<accession>A0AAQ3T2J6</accession>
<dbReference type="EMBL" id="CP144747">
    <property type="protein sequence ID" value="WVZ65639.1"/>
    <property type="molecule type" value="Genomic_DNA"/>
</dbReference>
<evidence type="ECO:0008006" key="4">
    <source>
        <dbReference type="Google" id="ProtNLM"/>
    </source>
</evidence>
<evidence type="ECO:0000313" key="2">
    <source>
        <dbReference type="EMBL" id="WVZ65639.1"/>
    </source>
</evidence>
<dbReference type="AlphaFoldDB" id="A0AAQ3T2J6"/>
<dbReference type="SUPFAM" id="SSF46785">
    <property type="entry name" value="Winged helix' DNA-binding domain"/>
    <property type="match status" value="2"/>
</dbReference>
<gene>
    <name evidence="2" type="ORF">U9M48_014967</name>
</gene>
<organism evidence="2 3">
    <name type="scientific">Paspalum notatum var. saurae</name>
    <dbReference type="NCBI Taxonomy" id="547442"/>
    <lineage>
        <taxon>Eukaryota</taxon>
        <taxon>Viridiplantae</taxon>
        <taxon>Streptophyta</taxon>
        <taxon>Embryophyta</taxon>
        <taxon>Tracheophyta</taxon>
        <taxon>Spermatophyta</taxon>
        <taxon>Magnoliopsida</taxon>
        <taxon>Liliopsida</taxon>
        <taxon>Poales</taxon>
        <taxon>Poaceae</taxon>
        <taxon>PACMAD clade</taxon>
        <taxon>Panicoideae</taxon>
        <taxon>Andropogonodae</taxon>
        <taxon>Paspaleae</taxon>
        <taxon>Paspalinae</taxon>
        <taxon>Paspalum</taxon>
    </lineage>
</organism>